<accession>A0AAU8IGE0</accession>
<evidence type="ECO:0000259" key="2">
    <source>
        <dbReference type="SMART" id="SM00646"/>
    </source>
</evidence>
<evidence type="ECO:0000256" key="1">
    <source>
        <dbReference type="ARBA" id="ARBA00022801"/>
    </source>
</evidence>
<dbReference type="NCBIfam" id="TIGR02883">
    <property type="entry name" value="spore_cwlD"/>
    <property type="match status" value="1"/>
</dbReference>
<dbReference type="AlphaFoldDB" id="A0AAU8IGE0"/>
<reference evidence="3" key="1">
    <citation type="submission" date="2024-06" db="EMBL/GenBank/DDBJ databases">
        <authorList>
            <person name="Fan A."/>
            <person name="Zhang F.Y."/>
            <person name="Zhang L."/>
        </authorList>
    </citation>
    <scope>NUCLEOTIDE SEQUENCE</scope>
    <source>
        <strain evidence="3">Y61</strain>
    </source>
</reference>
<dbReference type="SMART" id="SM00646">
    <property type="entry name" value="Ami_3"/>
    <property type="match status" value="1"/>
</dbReference>
<keyword evidence="1 3" id="KW-0378">Hydrolase</keyword>
<dbReference type="CDD" id="cd02696">
    <property type="entry name" value="MurNAc-LAA"/>
    <property type="match status" value="1"/>
</dbReference>
<dbReference type="InterPro" id="IPR014234">
    <property type="entry name" value="Spore_CwlD"/>
</dbReference>
<feature type="domain" description="MurNAc-LAA" evidence="2">
    <location>
        <begin position="113"/>
        <end position="224"/>
    </location>
</feature>
<dbReference type="EC" id="3.5.1.28" evidence="3"/>
<dbReference type="GO" id="GO:0030288">
    <property type="term" value="C:outer membrane-bounded periplasmic space"/>
    <property type="evidence" value="ECO:0007669"/>
    <property type="project" value="TreeGrafter"/>
</dbReference>
<dbReference type="EMBL" id="CP159510">
    <property type="protein sequence ID" value="XCJ17504.1"/>
    <property type="molecule type" value="Genomic_DNA"/>
</dbReference>
<dbReference type="PANTHER" id="PTHR30404:SF0">
    <property type="entry name" value="N-ACETYLMURAMOYL-L-ALANINE AMIDASE AMIC"/>
    <property type="match status" value="1"/>
</dbReference>
<dbReference type="Gene3D" id="3.40.630.40">
    <property type="entry name" value="Zn-dependent exopeptidases"/>
    <property type="match status" value="1"/>
</dbReference>
<dbReference type="GO" id="GO:0009253">
    <property type="term" value="P:peptidoglycan catabolic process"/>
    <property type="evidence" value="ECO:0007669"/>
    <property type="project" value="InterPro"/>
</dbReference>
<dbReference type="InterPro" id="IPR050695">
    <property type="entry name" value="N-acetylmuramoyl_amidase_3"/>
</dbReference>
<dbReference type="RefSeq" id="WP_353948739.1">
    <property type="nucleotide sequence ID" value="NZ_CP159510.1"/>
</dbReference>
<dbReference type="GO" id="GO:0008745">
    <property type="term" value="F:N-acetylmuramoyl-L-alanine amidase activity"/>
    <property type="evidence" value="ECO:0007669"/>
    <property type="project" value="UniProtKB-EC"/>
</dbReference>
<dbReference type="PANTHER" id="PTHR30404">
    <property type="entry name" value="N-ACETYLMURAMOYL-L-ALANINE AMIDASE"/>
    <property type="match status" value="1"/>
</dbReference>
<proteinExistence type="predicted"/>
<name>A0AAU8IGE0_9BACL</name>
<dbReference type="SUPFAM" id="SSF53187">
    <property type="entry name" value="Zn-dependent exopeptidases"/>
    <property type="match status" value="1"/>
</dbReference>
<dbReference type="InterPro" id="IPR002508">
    <property type="entry name" value="MurNAc-LAA_cat"/>
</dbReference>
<organism evidence="3">
    <name type="scientific">Sporolactobacillus sp. Y61</name>
    <dbReference type="NCBI Taxonomy" id="3160863"/>
    <lineage>
        <taxon>Bacteria</taxon>
        <taxon>Bacillati</taxon>
        <taxon>Bacillota</taxon>
        <taxon>Bacilli</taxon>
        <taxon>Bacillales</taxon>
        <taxon>Sporolactobacillaceae</taxon>
        <taxon>Sporolactobacillus</taxon>
    </lineage>
</organism>
<gene>
    <name evidence="3" type="primary">cwlD</name>
    <name evidence="3" type="ORF">ABNN70_03055</name>
</gene>
<protein>
    <submittedName>
        <fullName evidence="3">N-acetylmuramoyl-L-alanine amidase CwlD</fullName>
        <ecNumber evidence="3">3.5.1.28</ecNumber>
    </submittedName>
</protein>
<sequence>MRRKWLAGILVVGALSVVVAVGWLITSMHTWKAWNLPLSGRVLVVDAGHGGPDGGAVGGETEEKEIALAIARDIRNYLQEAGALVIMTRDSDRDLSDEDYTGRHKTQDLMRRARLIQTSSPDAFISIHMNAIPSARWRGAQTFYHPKSIKNQKFARFIQDSLKKNLGNTDRYARPIGHVYLLKKAAPPAALVEVGFLSNPDERHLLIQKNYQRKAAHAISQGIMRYFTSEKTPADE</sequence>
<dbReference type="Pfam" id="PF01520">
    <property type="entry name" value="Amidase_3"/>
    <property type="match status" value="1"/>
</dbReference>
<evidence type="ECO:0000313" key="3">
    <source>
        <dbReference type="EMBL" id="XCJ17504.1"/>
    </source>
</evidence>